<organism evidence="1 2">
    <name type="scientific">Melastoma candidum</name>
    <dbReference type="NCBI Taxonomy" id="119954"/>
    <lineage>
        <taxon>Eukaryota</taxon>
        <taxon>Viridiplantae</taxon>
        <taxon>Streptophyta</taxon>
        <taxon>Embryophyta</taxon>
        <taxon>Tracheophyta</taxon>
        <taxon>Spermatophyta</taxon>
        <taxon>Magnoliopsida</taxon>
        <taxon>eudicotyledons</taxon>
        <taxon>Gunneridae</taxon>
        <taxon>Pentapetalae</taxon>
        <taxon>rosids</taxon>
        <taxon>malvids</taxon>
        <taxon>Myrtales</taxon>
        <taxon>Melastomataceae</taxon>
        <taxon>Melastomatoideae</taxon>
        <taxon>Melastomateae</taxon>
        <taxon>Melastoma</taxon>
    </lineage>
</organism>
<protein>
    <submittedName>
        <fullName evidence="1">Uncharacterized protein</fullName>
    </submittedName>
</protein>
<evidence type="ECO:0000313" key="1">
    <source>
        <dbReference type="EMBL" id="KAI4370587.1"/>
    </source>
</evidence>
<comment type="caution">
    <text evidence="1">The sequence shown here is derived from an EMBL/GenBank/DDBJ whole genome shotgun (WGS) entry which is preliminary data.</text>
</comment>
<dbReference type="EMBL" id="CM042884">
    <property type="protein sequence ID" value="KAI4370587.1"/>
    <property type="molecule type" value="Genomic_DNA"/>
</dbReference>
<dbReference type="Proteomes" id="UP001057402">
    <property type="component" value="Chromosome 5"/>
</dbReference>
<sequence>MAYPSPSLAAGASRTPPPPVCFDRRWRLPKKEIPSSSRPKSTRKCSFTGRCARLVREQRARFYITRRCIAMLVCWHDYGDS</sequence>
<reference evidence="2" key="1">
    <citation type="journal article" date="2023" name="Front. Plant Sci.">
        <title>Chromosomal-level genome assembly of Melastoma candidum provides insights into trichome evolution.</title>
        <authorList>
            <person name="Zhong Y."/>
            <person name="Wu W."/>
            <person name="Sun C."/>
            <person name="Zou P."/>
            <person name="Liu Y."/>
            <person name="Dai S."/>
            <person name="Zhou R."/>
        </authorList>
    </citation>
    <scope>NUCLEOTIDE SEQUENCE [LARGE SCALE GENOMIC DNA]</scope>
</reference>
<evidence type="ECO:0000313" key="2">
    <source>
        <dbReference type="Proteomes" id="UP001057402"/>
    </source>
</evidence>
<proteinExistence type="predicted"/>
<accession>A0ACB9QUR4</accession>
<gene>
    <name evidence="1" type="ORF">MLD38_018927</name>
</gene>
<name>A0ACB9QUR4_9MYRT</name>
<keyword evidence="2" id="KW-1185">Reference proteome</keyword>